<dbReference type="InterPro" id="IPR005861">
    <property type="entry name" value="HisP_aminotrans"/>
</dbReference>
<dbReference type="UniPathway" id="UPA00031">
    <property type="reaction ID" value="UER00012"/>
</dbReference>
<dbReference type="InterPro" id="IPR050106">
    <property type="entry name" value="HistidinolP_aminotransfase"/>
</dbReference>
<comment type="catalytic activity">
    <reaction evidence="6">
        <text>L-histidinol phosphate + 2-oxoglutarate = 3-(imidazol-4-yl)-2-oxopropyl phosphate + L-glutamate</text>
        <dbReference type="Rhea" id="RHEA:23744"/>
        <dbReference type="ChEBI" id="CHEBI:16810"/>
        <dbReference type="ChEBI" id="CHEBI:29985"/>
        <dbReference type="ChEBI" id="CHEBI:57766"/>
        <dbReference type="ChEBI" id="CHEBI:57980"/>
        <dbReference type="EC" id="2.6.1.9"/>
    </reaction>
</comment>
<dbReference type="PANTHER" id="PTHR43643">
    <property type="entry name" value="HISTIDINOL-PHOSPHATE AMINOTRANSFERASE 2"/>
    <property type="match status" value="1"/>
</dbReference>
<evidence type="ECO:0000256" key="1">
    <source>
        <dbReference type="ARBA" id="ARBA00001933"/>
    </source>
</evidence>
<dbReference type="Gene3D" id="3.40.640.10">
    <property type="entry name" value="Type I PLP-dependent aspartate aminotransferase-like (Major domain)"/>
    <property type="match status" value="1"/>
</dbReference>
<dbReference type="Gene3D" id="3.90.1150.10">
    <property type="entry name" value="Aspartate Aminotransferase, domain 1"/>
    <property type="match status" value="1"/>
</dbReference>
<dbReference type="PANTHER" id="PTHR43643:SF3">
    <property type="entry name" value="HISTIDINOL-PHOSPHATE AMINOTRANSFERASE"/>
    <property type="match status" value="1"/>
</dbReference>
<comment type="subunit">
    <text evidence="2 6">Homodimer.</text>
</comment>
<evidence type="ECO:0000313" key="9">
    <source>
        <dbReference type="Proteomes" id="UP000316925"/>
    </source>
</evidence>
<dbReference type="InterPro" id="IPR015422">
    <property type="entry name" value="PyrdxlP-dep_Trfase_small"/>
</dbReference>
<keyword evidence="6" id="KW-0368">Histidine biosynthesis</keyword>
<comment type="similarity">
    <text evidence="6">Belongs to the class-II pyridoxal-phosphate-dependent aminotransferase family. Histidinol-phosphate aminotransferase subfamily.</text>
</comment>
<protein>
    <recommendedName>
        <fullName evidence="6">Histidinol-phosphate aminotransferase</fullName>
        <ecNumber evidence="6">2.6.1.9</ecNumber>
    </recommendedName>
    <alternativeName>
        <fullName evidence="6">Imidazole acetol-phosphate transaminase</fullName>
    </alternativeName>
</protein>
<keyword evidence="6" id="KW-0028">Amino-acid biosynthesis</keyword>
<keyword evidence="5 6" id="KW-0663">Pyridoxal phosphate</keyword>
<keyword evidence="4 6" id="KW-0808">Transferase</keyword>
<reference evidence="8 9" key="1">
    <citation type="submission" date="2019-03" db="EMBL/GenBank/DDBJ databases">
        <title>Metabolic potential of uncultured bacteria and archaea associated with petroleum seepage in deep-sea sediments.</title>
        <authorList>
            <person name="Dong X."/>
            <person name="Hubert C."/>
        </authorList>
    </citation>
    <scope>NUCLEOTIDE SEQUENCE [LARGE SCALE GENOMIC DNA]</scope>
    <source>
        <strain evidence="8">E29_bin28</strain>
    </source>
</reference>
<dbReference type="SUPFAM" id="SSF53383">
    <property type="entry name" value="PLP-dependent transferases"/>
    <property type="match status" value="1"/>
</dbReference>
<dbReference type="NCBIfam" id="TIGR01141">
    <property type="entry name" value="hisC"/>
    <property type="match status" value="1"/>
</dbReference>
<comment type="pathway">
    <text evidence="6">Amino-acid biosynthesis; L-histidine biosynthesis; L-histidine from 5-phospho-alpha-D-ribose 1-diphosphate: step 7/9.</text>
</comment>
<dbReference type="GO" id="GO:0004400">
    <property type="term" value="F:histidinol-phosphate transaminase activity"/>
    <property type="evidence" value="ECO:0007669"/>
    <property type="project" value="UniProtKB-UniRule"/>
</dbReference>
<evidence type="ECO:0000256" key="6">
    <source>
        <dbReference type="HAMAP-Rule" id="MF_01023"/>
    </source>
</evidence>
<dbReference type="EMBL" id="SOIJ01000239">
    <property type="protein sequence ID" value="TET92165.1"/>
    <property type="molecule type" value="Genomic_DNA"/>
</dbReference>
<organism evidence="8 9">
    <name type="scientific">Aerophobetes bacterium</name>
    <dbReference type="NCBI Taxonomy" id="2030807"/>
    <lineage>
        <taxon>Bacteria</taxon>
        <taxon>Candidatus Aerophobota</taxon>
    </lineage>
</organism>
<dbReference type="Pfam" id="PF00155">
    <property type="entry name" value="Aminotran_1_2"/>
    <property type="match status" value="1"/>
</dbReference>
<evidence type="ECO:0000256" key="2">
    <source>
        <dbReference type="ARBA" id="ARBA00011738"/>
    </source>
</evidence>
<dbReference type="InterPro" id="IPR004839">
    <property type="entry name" value="Aminotransferase_I/II_large"/>
</dbReference>
<dbReference type="InterPro" id="IPR015424">
    <property type="entry name" value="PyrdxlP-dep_Trfase"/>
</dbReference>
<comment type="caution">
    <text evidence="8">The sequence shown here is derived from an EMBL/GenBank/DDBJ whole genome shotgun (WGS) entry which is preliminary data.</text>
</comment>
<proteinExistence type="inferred from homology"/>
<accession>A0A523YKV3</accession>
<dbReference type="InterPro" id="IPR015421">
    <property type="entry name" value="PyrdxlP-dep_Trfase_major"/>
</dbReference>
<sequence length="367" mass="41077">MSDIYKIKAYQPGKPIEEVKREFRLKNVIKLASNENPLGPSPKAVEAIRGYASKINFYPDGGSYYLKKALGEKLGVKEDSIILGNGSDEIVSLITRIFLQKGDEAIMGDPSFLMYKIDAQLSRANVASVPLKSFRLDLSEMSKAIGPKTKLIFISNPNNPTGTIITEDEVEHFLRDIPPRILAIFDEAYYEYVEDTNYPQSIDLLDGNSNIIILRTFSKIYGLAGLRVGYGVGSPEIIELLNKARPPFNVNSLAQVAALASLEDKDQVNRSKILVREGKEFLYCNLRRLKIFFIPTQANFILIKVGKKAKDVAAKLLKKGIIVRGMGAYNLPHYIRVTIGTKPQNEEFIKNLQTILSSRQEGFNNCH</sequence>
<gene>
    <name evidence="6" type="primary">hisC</name>
    <name evidence="8" type="ORF">E3J33_04205</name>
</gene>
<keyword evidence="3 6" id="KW-0032">Aminotransferase</keyword>
<dbReference type="HAMAP" id="MF_01023">
    <property type="entry name" value="HisC_aminotrans_2"/>
    <property type="match status" value="1"/>
</dbReference>
<dbReference type="CDD" id="cd00609">
    <property type="entry name" value="AAT_like"/>
    <property type="match status" value="1"/>
</dbReference>
<feature type="modified residue" description="N6-(pyridoxal phosphate)lysine" evidence="6">
    <location>
        <position position="219"/>
    </location>
</feature>
<comment type="cofactor">
    <cofactor evidence="1 6">
        <name>pyridoxal 5'-phosphate</name>
        <dbReference type="ChEBI" id="CHEBI:597326"/>
    </cofactor>
</comment>
<dbReference type="EC" id="2.6.1.9" evidence="6"/>
<evidence type="ECO:0000256" key="4">
    <source>
        <dbReference type="ARBA" id="ARBA00022679"/>
    </source>
</evidence>
<evidence type="ECO:0000256" key="5">
    <source>
        <dbReference type="ARBA" id="ARBA00022898"/>
    </source>
</evidence>
<evidence type="ECO:0000313" key="8">
    <source>
        <dbReference type="EMBL" id="TET92165.1"/>
    </source>
</evidence>
<dbReference type="AlphaFoldDB" id="A0A523YKV3"/>
<feature type="domain" description="Aminotransferase class I/classII large" evidence="7">
    <location>
        <begin position="26"/>
        <end position="351"/>
    </location>
</feature>
<name>A0A523YKV3_UNCAE</name>
<evidence type="ECO:0000259" key="7">
    <source>
        <dbReference type="Pfam" id="PF00155"/>
    </source>
</evidence>
<dbReference type="Proteomes" id="UP000316925">
    <property type="component" value="Unassembled WGS sequence"/>
</dbReference>
<evidence type="ECO:0000256" key="3">
    <source>
        <dbReference type="ARBA" id="ARBA00022576"/>
    </source>
</evidence>
<dbReference type="GO" id="GO:0030170">
    <property type="term" value="F:pyridoxal phosphate binding"/>
    <property type="evidence" value="ECO:0007669"/>
    <property type="project" value="InterPro"/>
</dbReference>
<dbReference type="GO" id="GO:0000105">
    <property type="term" value="P:L-histidine biosynthetic process"/>
    <property type="evidence" value="ECO:0007669"/>
    <property type="project" value="UniProtKB-UniRule"/>
</dbReference>